<evidence type="ECO:0000256" key="2">
    <source>
        <dbReference type="ARBA" id="ARBA00009178"/>
    </source>
</evidence>
<name>A0AAN8VRX1_9MAGN</name>
<proteinExistence type="inferred from homology"/>
<gene>
    <name evidence="10" type="ORF">RJ641_002427</name>
</gene>
<keyword evidence="4" id="KW-0372">Hormone</keyword>
<dbReference type="Pfam" id="PF05498">
    <property type="entry name" value="RALF"/>
    <property type="match status" value="1"/>
</dbReference>
<dbReference type="AlphaFoldDB" id="A0AAN8VRX1"/>
<evidence type="ECO:0000256" key="3">
    <source>
        <dbReference type="ARBA" id="ARBA00022525"/>
    </source>
</evidence>
<dbReference type="InterPro" id="IPR008801">
    <property type="entry name" value="RALF"/>
</dbReference>
<keyword evidence="5 9" id="KW-0732">Signal</keyword>
<evidence type="ECO:0000256" key="8">
    <source>
        <dbReference type="SAM" id="MobiDB-lite"/>
    </source>
</evidence>
<accession>A0AAN8VRX1</accession>
<comment type="caution">
    <text evidence="10">The sequence shown here is derived from an EMBL/GenBank/DDBJ whole genome shotgun (WGS) entry which is preliminary data.</text>
</comment>
<keyword evidence="3" id="KW-0964">Secreted</keyword>
<dbReference type="PANTHER" id="PTHR34270">
    <property type="entry name" value="PROTEIN RALF-LIKE 15-RELATED"/>
    <property type="match status" value="1"/>
</dbReference>
<keyword evidence="6" id="KW-1015">Disulfide bond</keyword>
<feature type="signal peptide" evidence="9">
    <location>
        <begin position="1"/>
        <end position="28"/>
    </location>
</feature>
<keyword evidence="11" id="KW-1185">Reference proteome</keyword>
<evidence type="ECO:0000313" key="10">
    <source>
        <dbReference type="EMBL" id="KAK6932803.1"/>
    </source>
</evidence>
<sequence>MATSSKAFVTFCTVALLFSSTYVEFANATKYIGSPVLRRDKPVKCQPGQDSCAGKTKQPYNRGCEKTERCRGQLDSPPTEGDLANKLTGSRPDVEREHRKRRSFTHRYLKVIEFNGFTGTVFDIHHLFKIAVALEVVIVTPRKIMLLSNYNGEYLEISSGD</sequence>
<dbReference type="GO" id="GO:0005179">
    <property type="term" value="F:hormone activity"/>
    <property type="evidence" value="ECO:0007669"/>
    <property type="project" value="UniProtKB-KW"/>
</dbReference>
<feature type="region of interest" description="Disordered" evidence="8">
    <location>
        <begin position="68"/>
        <end position="99"/>
    </location>
</feature>
<comment type="similarity">
    <text evidence="2">Belongs to the plant rapid alkalinization factor (RALF) family.</text>
</comment>
<feature type="chain" id="PRO_5042836415" evidence="9">
    <location>
        <begin position="29"/>
        <end position="161"/>
    </location>
</feature>
<evidence type="ECO:0000313" key="11">
    <source>
        <dbReference type="Proteomes" id="UP001370490"/>
    </source>
</evidence>
<comment type="subcellular location">
    <subcellularLocation>
        <location evidence="1">Secreted</location>
    </subcellularLocation>
</comment>
<evidence type="ECO:0000256" key="5">
    <source>
        <dbReference type="ARBA" id="ARBA00022729"/>
    </source>
</evidence>
<evidence type="ECO:0000256" key="9">
    <source>
        <dbReference type="SAM" id="SignalP"/>
    </source>
</evidence>
<dbReference type="EMBL" id="JBAMMX010000010">
    <property type="protein sequence ID" value="KAK6932803.1"/>
    <property type="molecule type" value="Genomic_DNA"/>
</dbReference>
<protein>
    <submittedName>
        <fullName evidence="10">Rapid ALkalinization Factor</fullName>
    </submittedName>
</protein>
<organism evidence="10 11">
    <name type="scientific">Dillenia turbinata</name>
    <dbReference type="NCBI Taxonomy" id="194707"/>
    <lineage>
        <taxon>Eukaryota</taxon>
        <taxon>Viridiplantae</taxon>
        <taxon>Streptophyta</taxon>
        <taxon>Embryophyta</taxon>
        <taxon>Tracheophyta</taxon>
        <taxon>Spermatophyta</taxon>
        <taxon>Magnoliopsida</taxon>
        <taxon>eudicotyledons</taxon>
        <taxon>Gunneridae</taxon>
        <taxon>Pentapetalae</taxon>
        <taxon>Dilleniales</taxon>
        <taxon>Dilleniaceae</taxon>
        <taxon>Dillenia</taxon>
    </lineage>
</organism>
<evidence type="ECO:0000256" key="4">
    <source>
        <dbReference type="ARBA" id="ARBA00022702"/>
    </source>
</evidence>
<evidence type="ECO:0000256" key="7">
    <source>
        <dbReference type="ARBA" id="ARBA00037228"/>
    </source>
</evidence>
<evidence type="ECO:0000256" key="1">
    <source>
        <dbReference type="ARBA" id="ARBA00004613"/>
    </source>
</evidence>
<dbReference type="PANTHER" id="PTHR34270:SF3">
    <property type="entry name" value="PROTEIN RALF-LIKE 16-RELATED"/>
    <property type="match status" value="1"/>
</dbReference>
<dbReference type="GO" id="GO:0005576">
    <property type="term" value="C:extracellular region"/>
    <property type="evidence" value="ECO:0007669"/>
    <property type="project" value="UniProtKB-SubCell"/>
</dbReference>
<dbReference type="Proteomes" id="UP001370490">
    <property type="component" value="Unassembled WGS sequence"/>
</dbReference>
<comment type="function">
    <text evidence="7">Cell signaling peptide that may regulate plant stress, growth, and development. Mediates a rapid alkalinization of extracellular space by mediating a transient increase in the cytoplasmic Ca(2+) concentration leading to a calcium-dependent signaling events through a cell surface receptor and a concomitant activation of some intracellular mitogen-activated protein kinases.</text>
</comment>
<evidence type="ECO:0000256" key="6">
    <source>
        <dbReference type="ARBA" id="ARBA00023157"/>
    </source>
</evidence>
<reference evidence="10 11" key="1">
    <citation type="submission" date="2023-12" db="EMBL/GenBank/DDBJ databases">
        <title>A high-quality genome assembly for Dillenia turbinata (Dilleniales).</title>
        <authorList>
            <person name="Chanderbali A."/>
        </authorList>
    </citation>
    <scope>NUCLEOTIDE SEQUENCE [LARGE SCALE GENOMIC DNA]</scope>
    <source>
        <strain evidence="10">LSX21</strain>
        <tissue evidence="10">Leaf</tissue>
    </source>
</reference>